<reference evidence="1 2" key="1">
    <citation type="submission" date="2019-04" db="EMBL/GenBank/DDBJ databases">
        <title>An improved genome assembly and genetic linkage map for asparagus bean, Vigna unguiculata ssp. sesquipedialis.</title>
        <authorList>
            <person name="Xia Q."/>
            <person name="Zhang R."/>
            <person name="Dong Y."/>
        </authorList>
    </citation>
    <scope>NUCLEOTIDE SEQUENCE [LARGE SCALE GENOMIC DNA]</scope>
    <source>
        <tissue evidence="1">Leaf</tissue>
    </source>
</reference>
<organism evidence="1 2">
    <name type="scientific">Vigna unguiculata</name>
    <name type="common">Cowpea</name>
    <dbReference type="NCBI Taxonomy" id="3917"/>
    <lineage>
        <taxon>Eukaryota</taxon>
        <taxon>Viridiplantae</taxon>
        <taxon>Streptophyta</taxon>
        <taxon>Embryophyta</taxon>
        <taxon>Tracheophyta</taxon>
        <taxon>Spermatophyta</taxon>
        <taxon>Magnoliopsida</taxon>
        <taxon>eudicotyledons</taxon>
        <taxon>Gunneridae</taxon>
        <taxon>Pentapetalae</taxon>
        <taxon>rosids</taxon>
        <taxon>fabids</taxon>
        <taxon>Fabales</taxon>
        <taxon>Fabaceae</taxon>
        <taxon>Papilionoideae</taxon>
        <taxon>50 kb inversion clade</taxon>
        <taxon>NPAAA clade</taxon>
        <taxon>indigoferoid/millettioid clade</taxon>
        <taxon>Phaseoleae</taxon>
        <taxon>Vigna</taxon>
    </lineage>
</organism>
<evidence type="ECO:0000313" key="2">
    <source>
        <dbReference type="Proteomes" id="UP000501690"/>
    </source>
</evidence>
<name>A0A4D6NN43_VIGUN</name>
<protein>
    <submittedName>
        <fullName evidence="1">Uncharacterized protein</fullName>
    </submittedName>
</protein>
<dbReference type="Proteomes" id="UP000501690">
    <property type="component" value="Linkage Group LG11"/>
</dbReference>
<accession>A0A4D6NN43</accession>
<gene>
    <name evidence="1" type="ORF">DEO72_LG11g1432</name>
</gene>
<sequence length="68" mass="7382">MVRLMYLTNEGDLDKIEELLDEGVTSVSPTLTVAPRSTSPPARNTPTLLTCCYDEALKLIRETIGAAS</sequence>
<keyword evidence="2" id="KW-1185">Reference proteome</keyword>
<dbReference type="EMBL" id="CP039355">
    <property type="protein sequence ID" value="QCE14432.1"/>
    <property type="molecule type" value="Genomic_DNA"/>
</dbReference>
<dbReference type="AlphaFoldDB" id="A0A4D6NN43"/>
<proteinExistence type="predicted"/>
<evidence type="ECO:0000313" key="1">
    <source>
        <dbReference type="EMBL" id="QCE14432.1"/>
    </source>
</evidence>